<dbReference type="Gene3D" id="6.20.20.10">
    <property type="match status" value="1"/>
</dbReference>
<name>A0AAE4CN88_9ACTN</name>
<keyword evidence="2" id="KW-1185">Reference proteome</keyword>
<organism evidence="1 2">
    <name type="scientific">Haloactinomyces albus</name>
    <dbReference type="NCBI Taxonomy" id="1352928"/>
    <lineage>
        <taxon>Bacteria</taxon>
        <taxon>Bacillati</taxon>
        <taxon>Actinomycetota</taxon>
        <taxon>Actinomycetes</taxon>
        <taxon>Actinopolysporales</taxon>
        <taxon>Actinopolysporaceae</taxon>
        <taxon>Haloactinomyces</taxon>
    </lineage>
</organism>
<protein>
    <submittedName>
        <fullName evidence="1">Uncharacterized protein</fullName>
    </submittedName>
</protein>
<evidence type="ECO:0000313" key="2">
    <source>
        <dbReference type="Proteomes" id="UP001180845"/>
    </source>
</evidence>
<dbReference type="InterPro" id="IPR036410">
    <property type="entry name" value="HSP_DnaJ_Cys-rich_dom_sf"/>
</dbReference>
<evidence type="ECO:0000313" key="1">
    <source>
        <dbReference type="EMBL" id="MDR7300403.1"/>
    </source>
</evidence>
<reference evidence="1" key="1">
    <citation type="submission" date="2023-07" db="EMBL/GenBank/DDBJ databases">
        <title>Sequencing the genomes of 1000 actinobacteria strains.</title>
        <authorList>
            <person name="Klenk H.-P."/>
        </authorList>
    </citation>
    <scope>NUCLEOTIDE SEQUENCE</scope>
    <source>
        <strain evidence="1">DSM 45977</strain>
    </source>
</reference>
<dbReference type="Proteomes" id="UP001180845">
    <property type="component" value="Unassembled WGS sequence"/>
</dbReference>
<sequence length="86" mass="9676">MTPSLSPLATLVLATLVVTLGYLVTCVIWPFKPCRACSGTGKRQSPIVRAFRLCPRCTGSGRRIRAGRHAYNLTAHRRRRRPRSRK</sequence>
<accession>A0AAE4CN88</accession>
<comment type="caution">
    <text evidence="1">The sequence shown here is derived from an EMBL/GenBank/DDBJ whole genome shotgun (WGS) entry which is preliminary data.</text>
</comment>
<dbReference type="EMBL" id="JAVDXW010000001">
    <property type="protein sequence ID" value="MDR7300403.1"/>
    <property type="molecule type" value="Genomic_DNA"/>
</dbReference>
<dbReference type="SUPFAM" id="SSF57938">
    <property type="entry name" value="DnaJ/Hsp40 cysteine-rich domain"/>
    <property type="match status" value="1"/>
</dbReference>
<proteinExistence type="predicted"/>
<gene>
    <name evidence="1" type="ORF">JOF55_000584</name>
</gene>
<dbReference type="AlphaFoldDB" id="A0AAE4CN88"/>